<organism evidence="1 2">
    <name type="scientific">Candidatus Marsarchaeota G2 archaeon OSP_D</name>
    <dbReference type="NCBI Taxonomy" id="1978157"/>
    <lineage>
        <taxon>Archaea</taxon>
        <taxon>Candidatus Marsarchaeota</taxon>
        <taxon>Candidatus Marsarchaeota group 2</taxon>
    </lineage>
</organism>
<dbReference type="EMBL" id="NEXE01000167">
    <property type="protein sequence ID" value="PSN87371.1"/>
    <property type="molecule type" value="Genomic_DNA"/>
</dbReference>
<dbReference type="PIRSF" id="PIRSF014422">
    <property type="entry name" value="UCP014422"/>
    <property type="match status" value="1"/>
</dbReference>
<gene>
    <name evidence="1" type="ORF">B9Q03_10665</name>
</gene>
<comment type="caution">
    <text evidence="1">The sequence shown here is derived from an EMBL/GenBank/DDBJ whole genome shotgun (WGS) entry which is preliminary data.</text>
</comment>
<proteinExistence type="predicted"/>
<evidence type="ECO:0000313" key="1">
    <source>
        <dbReference type="EMBL" id="PSN87371.1"/>
    </source>
</evidence>
<accession>A0A2R6AM04</accession>
<evidence type="ECO:0000313" key="2">
    <source>
        <dbReference type="Proteomes" id="UP000240322"/>
    </source>
</evidence>
<dbReference type="AlphaFoldDB" id="A0A2R6AM04"/>
<protein>
    <submittedName>
        <fullName evidence="1">Uncharacterized protein</fullName>
    </submittedName>
</protein>
<sequence>MLLRMPPRIKVLEAASSVADGRVKKQGDSYRVVSSSGEVRVYTVSITDSKVKSDDNGTVYRGYVGYPIIAVLMVEGRLQYNPRIGEALRGIPWKKLNDQYKNYAAVEQIAKRKASEAGITSDEIDKYVDLVLMELKSLKLERA</sequence>
<dbReference type="Proteomes" id="UP000240322">
    <property type="component" value="Unassembled WGS sequence"/>
</dbReference>
<dbReference type="InterPro" id="IPR016618">
    <property type="entry name" value="UCP014422"/>
</dbReference>
<name>A0A2R6AM04_9ARCH</name>
<reference evidence="1 2" key="1">
    <citation type="submission" date="2017-04" db="EMBL/GenBank/DDBJ databases">
        <title>Novel microbial lineages endemic to geothermal iron-oxide mats fill important gaps in the evolutionary history of Archaea.</title>
        <authorList>
            <person name="Jay Z.J."/>
            <person name="Beam J.P."/>
            <person name="Dlakic M."/>
            <person name="Rusch D.B."/>
            <person name="Kozubal M.A."/>
            <person name="Inskeep W.P."/>
        </authorList>
    </citation>
    <scope>NUCLEOTIDE SEQUENCE [LARGE SCALE GENOMIC DNA]</scope>
    <source>
        <strain evidence="1">OSP_D</strain>
    </source>
</reference>